<evidence type="ECO:0000313" key="2">
    <source>
        <dbReference type="EMBL" id="SDW40677.1"/>
    </source>
</evidence>
<dbReference type="OrthoDB" id="9793412at2"/>
<reference evidence="2 3" key="1">
    <citation type="submission" date="2016-10" db="EMBL/GenBank/DDBJ databases">
        <authorList>
            <person name="de Groot N.N."/>
        </authorList>
    </citation>
    <scope>NUCLEOTIDE SEQUENCE [LARGE SCALE GENOMIC DNA]</scope>
    <source>
        <strain evidence="2 3">CGMCC 1.7059</strain>
    </source>
</reference>
<proteinExistence type="inferred from homology"/>
<dbReference type="EMBL" id="FNNE01000002">
    <property type="protein sequence ID" value="SDW40677.1"/>
    <property type="molecule type" value="Genomic_DNA"/>
</dbReference>
<sequence length="248" mass="27878">MIKGLLSLSTHIKPKVNNLLRSPATCVTCLARGEHDGLCPQCRNQLTENSRHCCQCALPLPVSGEATEVLRCGDCQSDPPPFTRVIAPWVYRFPLDRMIGRYKYHSQLAMAQPVIRDLGEHLADRLQACPEHEPELLIPSPMHKRRRRQRGFNQADAITEQLSQRLAIPWSANTLERTRAVPRQSNLNREQRANNLRGILQVNRPLPRKVALIDDVMTTGATARALAQALRLAGAEDVQVWVLARTPL</sequence>
<dbReference type="PANTHER" id="PTHR47505:SF1">
    <property type="entry name" value="DNA UTILIZATION PROTEIN YHGH"/>
    <property type="match status" value="1"/>
</dbReference>
<dbReference type="InterPro" id="IPR051910">
    <property type="entry name" value="ComF/GntX_DNA_util-trans"/>
</dbReference>
<name>A0A1H2TA92_9GAMM</name>
<dbReference type="Proteomes" id="UP000199675">
    <property type="component" value="Unassembled WGS sequence"/>
</dbReference>
<dbReference type="InterPro" id="IPR000836">
    <property type="entry name" value="PRTase_dom"/>
</dbReference>
<dbReference type="CDD" id="cd06223">
    <property type="entry name" value="PRTases_typeI"/>
    <property type="match status" value="1"/>
</dbReference>
<dbReference type="STRING" id="488533.SAMN04487960_102378"/>
<gene>
    <name evidence="2" type="ORF">SAMN04487960_102378</name>
</gene>
<organism evidence="2 3">
    <name type="scientific">Marinobacter mobilis</name>
    <dbReference type="NCBI Taxonomy" id="488533"/>
    <lineage>
        <taxon>Bacteria</taxon>
        <taxon>Pseudomonadati</taxon>
        <taxon>Pseudomonadota</taxon>
        <taxon>Gammaproteobacteria</taxon>
        <taxon>Pseudomonadales</taxon>
        <taxon>Marinobacteraceae</taxon>
        <taxon>Marinobacter</taxon>
    </lineage>
</organism>
<dbReference type="InterPro" id="IPR029057">
    <property type="entry name" value="PRTase-like"/>
</dbReference>
<dbReference type="SUPFAM" id="SSF53271">
    <property type="entry name" value="PRTase-like"/>
    <property type="match status" value="1"/>
</dbReference>
<evidence type="ECO:0000313" key="3">
    <source>
        <dbReference type="Proteomes" id="UP000199675"/>
    </source>
</evidence>
<dbReference type="PANTHER" id="PTHR47505">
    <property type="entry name" value="DNA UTILIZATION PROTEIN YHGH"/>
    <property type="match status" value="1"/>
</dbReference>
<evidence type="ECO:0000256" key="1">
    <source>
        <dbReference type="ARBA" id="ARBA00008007"/>
    </source>
</evidence>
<keyword evidence="3" id="KW-1185">Reference proteome</keyword>
<protein>
    <submittedName>
        <fullName evidence="2">ComF family protein</fullName>
    </submittedName>
</protein>
<dbReference type="Gene3D" id="3.40.50.2020">
    <property type="match status" value="1"/>
</dbReference>
<accession>A0A1H2TA92</accession>
<dbReference type="AlphaFoldDB" id="A0A1H2TA92"/>
<comment type="similarity">
    <text evidence="1">Belongs to the ComF/GntX family.</text>
</comment>